<dbReference type="EMBL" id="JAVKPK010000042">
    <property type="protein sequence ID" value="MDR7666225.1"/>
    <property type="molecule type" value="Genomic_DNA"/>
</dbReference>
<proteinExistence type="predicted"/>
<evidence type="ECO:0000313" key="2">
    <source>
        <dbReference type="Proteomes" id="UP001246244"/>
    </source>
</evidence>
<protein>
    <submittedName>
        <fullName evidence="1">DUF5788 family protein</fullName>
    </submittedName>
</protein>
<sequence length="157" mass="18099">MLKGEPDTKKANTEYINAQERNKLLWSLRSDFAWAGKKIPESVEIDGQEYRLRGLIRELSEKESLDTDKAAKIRALIQRLRGKAKVDEELLETEELTKAEAEALYEEATGLLRASMELKDRLEGKGGEKSADEFKRMLNTQKVIDEKRFQELIKSLR</sequence>
<comment type="caution">
    <text evidence="1">The sequence shown here is derived from an EMBL/GenBank/DDBJ whole genome shotgun (WGS) entry which is preliminary data.</text>
</comment>
<evidence type="ECO:0000313" key="1">
    <source>
        <dbReference type="EMBL" id="MDR7666225.1"/>
    </source>
</evidence>
<gene>
    <name evidence="1" type="ORF">RG963_10645</name>
</gene>
<dbReference type="Pfam" id="PF19101">
    <property type="entry name" value="DUF5788"/>
    <property type="match status" value="1"/>
</dbReference>
<dbReference type="InterPro" id="IPR043900">
    <property type="entry name" value="DUF5788"/>
</dbReference>
<reference evidence="2" key="1">
    <citation type="submission" date="2023-07" db="EMBL/GenBank/DDBJ databases">
        <title>Whole-genome sequencing of a new Methanosarcina sp. Z-7115.</title>
        <authorList>
            <person name="Zhilina T.N."/>
            <person name="Merkel A.Y."/>
        </authorList>
    </citation>
    <scope>NUCLEOTIDE SEQUENCE [LARGE SCALE GENOMIC DNA]</scope>
    <source>
        <strain evidence="2">Z-7115</strain>
    </source>
</reference>
<name>A0ABU2D2L8_9EURY</name>
<organism evidence="1 2">
    <name type="scientific">Methanosarcina baikalica</name>
    <dbReference type="NCBI Taxonomy" id="3073890"/>
    <lineage>
        <taxon>Archaea</taxon>
        <taxon>Methanobacteriati</taxon>
        <taxon>Methanobacteriota</taxon>
        <taxon>Stenosarchaea group</taxon>
        <taxon>Methanomicrobia</taxon>
        <taxon>Methanosarcinales</taxon>
        <taxon>Methanosarcinaceae</taxon>
        <taxon>Methanosarcina</taxon>
    </lineage>
</organism>
<keyword evidence="2" id="KW-1185">Reference proteome</keyword>
<dbReference type="RefSeq" id="WP_310576252.1">
    <property type="nucleotide sequence ID" value="NZ_JAVKPK010000042.1"/>
</dbReference>
<dbReference type="Proteomes" id="UP001246244">
    <property type="component" value="Unassembled WGS sequence"/>
</dbReference>
<accession>A0ABU2D2L8</accession>